<dbReference type="Gene3D" id="3.20.20.70">
    <property type="entry name" value="Aldolase class I"/>
    <property type="match status" value="1"/>
</dbReference>
<dbReference type="InterPro" id="IPR017200">
    <property type="entry name" value="PqqE-like"/>
</dbReference>
<evidence type="ECO:0000256" key="4">
    <source>
        <dbReference type="ARBA" id="ARBA00022723"/>
    </source>
</evidence>
<dbReference type="NCBIfam" id="TIGR04053">
    <property type="entry name" value="TIGR04053 family radical SAM/SPASM domain-containing protein"/>
    <property type="match status" value="1"/>
</dbReference>
<dbReference type="InterPro" id="IPR006638">
    <property type="entry name" value="Elp3/MiaA/NifB-like_rSAM"/>
</dbReference>
<reference evidence="8 9" key="1">
    <citation type="submission" date="2017-04" db="EMBL/GenBank/DDBJ databases">
        <title>Novel microbial lineages endemic to geothermal iron-oxide mats fill important gaps in the evolutionary history of Archaea.</title>
        <authorList>
            <person name="Jay Z.J."/>
            <person name="Beam J.P."/>
            <person name="Dlakic M."/>
            <person name="Rusch D.B."/>
            <person name="Kozubal M.A."/>
            <person name="Inskeep W.P."/>
        </authorList>
    </citation>
    <scope>NUCLEOTIDE SEQUENCE [LARGE SCALE GENOMIC DNA]</scope>
    <source>
        <strain evidence="8">OSP_D</strain>
    </source>
</reference>
<dbReference type="GO" id="GO:0003824">
    <property type="term" value="F:catalytic activity"/>
    <property type="evidence" value="ECO:0007669"/>
    <property type="project" value="InterPro"/>
</dbReference>
<dbReference type="SFLD" id="SFLDG01386">
    <property type="entry name" value="main_SPASM_domain-containing"/>
    <property type="match status" value="1"/>
</dbReference>
<dbReference type="SMART" id="SM00729">
    <property type="entry name" value="Elp3"/>
    <property type="match status" value="1"/>
</dbReference>
<evidence type="ECO:0000256" key="6">
    <source>
        <dbReference type="ARBA" id="ARBA00023014"/>
    </source>
</evidence>
<gene>
    <name evidence="8" type="ORF">B9Q01_06110</name>
</gene>
<dbReference type="SFLD" id="SFLDG01067">
    <property type="entry name" value="SPASM/twitch_domain_containing"/>
    <property type="match status" value="1"/>
</dbReference>
<feature type="domain" description="Radical SAM core" evidence="7">
    <location>
        <begin position="15"/>
        <end position="227"/>
    </location>
</feature>
<protein>
    <submittedName>
        <fullName evidence="8">Radical SAM/SPASM domain-containing protein</fullName>
    </submittedName>
</protein>
<evidence type="ECO:0000259" key="7">
    <source>
        <dbReference type="PROSITE" id="PS51918"/>
    </source>
</evidence>
<dbReference type="Pfam" id="PF13186">
    <property type="entry name" value="SPASM"/>
    <property type="match status" value="1"/>
</dbReference>
<comment type="caution">
    <text evidence="8">The sequence shown here is derived from an EMBL/GenBank/DDBJ whole genome shotgun (WGS) entry which is preliminary data.</text>
</comment>
<name>A0A2R6A9M1_9ARCH</name>
<organism evidence="8 9">
    <name type="scientific">Candidatus Marsarchaeota G1 archaeon OSP_D</name>
    <dbReference type="NCBI Taxonomy" id="1978155"/>
    <lineage>
        <taxon>Archaea</taxon>
        <taxon>Candidatus Marsarchaeota</taxon>
        <taxon>Candidatus Marsarchaeota group 1</taxon>
    </lineage>
</organism>
<sequence>MTPKEKAHVSHTDFDQRPILVFWETTKACLLSCKHCRAEAISHALPGELNTQESLEFVESLKEFGKPYPVLIFTGGDPLMKIDVFEIAKRAREIGVPLGFSPSVTPNLNHESASLLKRLGVSTVSISLDGAFPKTHEFIRGVQNHFEQTINAIQMLVSMGFKVQVNTTVMANNLYELPYIVKLLKTLKVAIWEVFFLIKVGRGISLEEITPQEYEDVMHFLYEVSCYDMIVRTVEAPFFRRVVEWRNAGSVPPQYAPKEVYLKLSKKLRELLGEPFSEPKAQSVGTRDGKGVIFVAHNGDVYPSGFLPYPLGNVRRKTLAQIYRENEFLRDIRASRFYGKCGICEFKDVCGGSRARAYAKYADPLGEDPACVYTPSGKL</sequence>
<dbReference type="PANTHER" id="PTHR11228:SF34">
    <property type="entry name" value="TUNGSTEN-CONTAINING ALDEHYDE FERREDOXIN OXIDOREDUCTASE COFACTOR MODIFYING PROTEIN"/>
    <property type="match status" value="1"/>
</dbReference>
<dbReference type="InterPro" id="IPR007197">
    <property type="entry name" value="rSAM"/>
</dbReference>
<dbReference type="GO" id="GO:0046872">
    <property type="term" value="F:metal ion binding"/>
    <property type="evidence" value="ECO:0007669"/>
    <property type="project" value="UniProtKB-KW"/>
</dbReference>
<dbReference type="SUPFAM" id="SSF102114">
    <property type="entry name" value="Radical SAM enzymes"/>
    <property type="match status" value="1"/>
</dbReference>
<dbReference type="AlphaFoldDB" id="A0A2R6A9M1"/>
<dbReference type="EMBL" id="NEXC01000039">
    <property type="protein sequence ID" value="PSN83049.1"/>
    <property type="molecule type" value="Genomic_DNA"/>
</dbReference>
<dbReference type="Proteomes" id="UP000240880">
    <property type="component" value="Unassembled WGS sequence"/>
</dbReference>
<accession>A0A2R6A9M1</accession>
<evidence type="ECO:0000256" key="1">
    <source>
        <dbReference type="ARBA" id="ARBA00001966"/>
    </source>
</evidence>
<dbReference type="InterPro" id="IPR058240">
    <property type="entry name" value="rSAM_sf"/>
</dbReference>
<dbReference type="InterPro" id="IPR023885">
    <property type="entry name" value="4Fe4S-binding_SPASM_dom"/>
</dbReference>
<dbReference type="PIRSF" id="PIRSF037420">
    <property type="entry name" value="PQQ_syn_pqqE"/>
    <property type="match status" value="1"/>
</dbReference>
<dbReference type="InterPro" id="IPR013785">
    <property type="entry name" value="Aldolase_TIM"/>
</dbReference>
<dbReference type="SFLD" id="SFLDS00029">
    <property type="entry name" value="Radical_SAM"/>
    <property type="match status" value="1"/>
</dbReference>
<dbReference type="PROSITE" id="PS51918">
    <property type="entry name" value="RADICAL_SAM"/>
    <property type="match status" value="1"/>
</dbReference>
<dbReference type="GO" id="GO:0051539">
    <property type="term" value="F:4 iron, 4 sulfur cluster binding"/>
    <property type="evidence" value="ECO:0007669"/>
    <property type="project" value="UniProtKB-KW"/>
</dbReference>
<evidence type="ECO:0000313" key="8">
    <source>
        <dbReference type="EMBL" id="PSN83049.1"/>
    </source>
</evidence>
<dbReference type="CDD" id="cd01335">
    <property type="entry name" value="Radical_SAM"/>
    <property type="match status" value="1"/>
</dbReference>
<evidence type="ECO:0000256" key="3">
    <source>
        <dbReference type="ARBA" id="ARBA00022691"/>
    </source>
</evidence>
<keyword evidence="6" id="KW-0411">Iron-sulfur</keyword>
<evidence type="ECO:0000313" key="9">
    <source>
        <dbReference type="Proteomes" id="UP000240880"/>
    </source>
</evidence>
<dbReference type="PANTHER" id="PTHR11228">
    <property type="entry name" value="RADICAL SAM DOMAIN PROTEIN"/>
    <property type="match status" value="1"/>
</dbReference>
<keyword evidence="3" id="KW-0949">S-adenosyl-L-methionine</keyword>
<proteinExistence type="predicted"/>
<dbReference type="CDD" id="cd21123">
    <property type="entry name" value="SPASM_MftC-like"/>
    <property type="match status" value="1"/>
</dbReference>
<dbReference type="InterPro" id="IPR050377">
    <property type="entry name" value="Radical_SAM_PqqE_MftC-like"/>
</dbReference>
<keyword evidence="2" id="KW-0004">4Fe-4S</keyword>
<evidence type="ECO:0000256" key="5">
    <source>
        <dbReference type="ARBA" id="ARBA00023004"/>
    </source>
</evidence>
<keyword evidence="4" id="KW-0479">Metal-binding</keyword>
<comment type="cofactor">
    <cofactor evidence="1">
        <name>[4Fe-4S] cluster</name>
        <dbReference type="ChEBI" id="CHEBI:49883"/>
    </cofactor>
</comment>
<evidence type="ECO:0000256" key="2">
    <source>
        <dbReference type="ARBA" id="ARBA00022485"/>
    </source>
</evidence>
<keyword evidence="5" id="KW-0408">Iron</keyword>
<dbReference type="Pfam" id="PF04055">
    <property type="entry name" value="Radical_SAM"/>
    <property type="match status" value="1"/>
</dbReference>